<dbReference type="Pfam" id="PF04377">
    <property type="entry name" value="ATE_C"/>
    <property type="match status" value="1"/>
</dbReference>
<dbReference type="InterPro" id="IPR030700">
    <property type="entry name" value="N-end_Aminoacyl_Trfase"/>
</dbReference>
<reference evidence="8" key="1">
    <citation type="journal article" date="2020" name="Stud. Mycol.">
        <title>101 Dothideomycetes genomes: a test case for predicting lifestyles and emergence of pathogens.</title>
        <authorList>
            <person name="Haridas S."/>
            <person name="Albert R."/>
            <person name="Binder M."/>
            <person name="Bloem J."/>
            <person name="Labutti K."/>
            <person name="Salamov A."/>
            <person name="Andreopoulos B."/>
            <person name="Baker S."/>
            <person name="Barry K."/>
            <person name="Bills G."/>
            <person name="Bluhm B."/>
            <person name="Cannon C."/>
            <person name="Castanera R."/>
            <person name="Culley D."/>
            <person name="Daum C."/>
            <person name="Ezra D."/>
            <person name="Gonzalez J."/>
            <person name="Henrissat B."/>
            <person name="Kuo A."/>
            <person name="Liang C."/>
            <person name="Lipzen A."/>
            <person name="Lutzoni F."/>
            <person name="Magnuson J."/>
            <person name="Mondo S."/>
            <person name="Nolan M."/>
            <person name="Ohm R."/>
            <person name="Pangilinan J."/>
            <person name="Park H.-J."/>
            <person name="Ramirez L."/>
            <person name="Alfaro M."/>
            <person name="Sun H."/>
            <person name="Tritt A."/>
            <person name="Yoshinaga Y."/>
            <person name="Zwiers L.-H."/>
            <person name="Turgeon B."/>
            <person name="Goodwin S."/>
            <person name="Spatafora J."/>
            <person name="Crous P."/>
            <person name="Grigoriev I."/>
        </authorList>
    </citation>
    <scope>NUCLEOTIDE SEQUENCE</scope>
    <source>
        <strain evidence="8">CBS 121739</strain>
    </source>
</reference>
<dbReference type="Pfam" id="PF04376">
    <property type="entry name" value="ATE_N"/>
    <property type="match status" value="1"/>
</dbReference>
<sequence length="449" mass="51042">MQAPVPSPESPSILTPAGYHTSSCGYCKHDSTKQRSPDSSASYYVFTKQLNVDHYQELVDRGWRRSGTLLYKQDVCRSCCPYYTIRLPVSEFAPSKDQRQALNKWNKFVLGDDYIKESARLRPRSREQKARERSSFDLAHALRESEYANLSLPPEPAHRFEVTLEPADFTEEKYQAFENYQRNVHREQPSEISRDGFRRFLCDSPLQQVVRNIAGKEQKLGSYHQCYRLDGQLIAIGVLDLLPHGVSSVYFLYHESVSQWYFGKLSALREAMFTMEGHYQFYYMGFYIHSCVKMRYKGTYKPQYVLDPESLDWNPLEGRMRALLDTKKYVSLSREDIEKSADAAARAKLSSLPHQTAHESAKEAAAAADEGASLFSISMPGVMSVEELEDQVDLKTIKVSVGNRVLKWGDVMKFNPGSVTDSRTIKGTIAELAASVGPVVSQGMIVKIR</sequence>
<accession>A0A6A6WCR0</accession>
<comment type="catalytic activity">
    <reaction evidence="5">
        <text>an N-terminal L-alpha-aminoacyl-[protein] + L-arginyl-tRNA(Arg) = an N-terminal L-arginyl-L-aminoacyl-[protein] + tRNA(Arg) + H(+)</text>
        <dbReference type="Rhea" id="RHEA:10208"/>
        <dbReference type="Rhea" id="RHEA-COMP:9658"/>
        <dbReference type="Rhea" id="RHEA-COMP:9673"/>
        <dbReference type="Rhea" id="RHEA-COMP:10636"/>
        <dbReference type="Rhea" id="RHEA-COMP:10638"/>
        <dbReference type="ChEBI" id="CHEBI:15378"/>
        <dbReference type="ChEBI" id="CHEBI:78442"/>
        <dbReference type="ChEBI" id="CHEBI:78513"/>
        <dbReference type="ChEBI" id="CHEBI:78597"/>
        <dbReference type="ChEBI" id="CHEBI:83562"/>
        <dbReference type="EC" id="2.3.2.8"/>
    </reaction>
</comment>
<dbReference type="PANTHER" id="PTHR21367">
    <property type="entry name" value="ARGININE-TRNA-PROTEIN TRANSFERASE 1"/>
    <property type="match status" value="1"/>
</dbReference>
<dbReference type="GO" id="GO:0005737">
    <property type="term" value="C:cytoplasm"/>
    <property type="evidence" value="ECO:0007669"/>
    <property type="project" value="TreeGrafter"/>
</dbReference>
<name>A0A6A6WCR0_9PEZI</name>
<evidence type="ECO:0000259" key="7">
    <source>
        <dbReference type="Pfam" id="PF04377"/>
    </source>
</evidence>
<gene>
    <name evidence="8" type="ORF">EJ05DRAFT_291068</name>
</gene>
<evidence type="ECO:0000256" key="1">
    <source>
        <dbReference type="ARBA" id="ARBA00009991"/>
    </source>
</evidence>
<feature type="domain" description="N-end rule aminoacyl transferase C-terminal" evidence="7">
    <location>
        <begin position="172"/>
        <end position="307"/>
    </location>
</feature>
<evidence type="ECO:0000256" key="3">
    <source>
        <dbReference type="ARBA" id="ARBA00022786"/>
    </source>
</evidence>
<dbReference type="InterPro" id="IPR007472">
    <property type="entry name" value="N-end_Aminoacyl_Trfase_C"/>
</dbReference>
<dbReference type="InterPro" id="IPR017137">
    <property type="entry name" value="Arg-tRNA-P_Trfase_1_euk"/>
</dbReference>
<keyword evidence="3 5" id="KW-0833">Ubl conjugation pathway</keyword>
<dbReference type="RefSeq" id="XP_033603073.1">
    <property type="nucleotide sequence ID" value="XM_033740532.1"/>
</dbReference>
<evidence type="ECO:0000256" key="4">
    <source>
        <dbReference type="ARBA" id="ARBA00023315"/>
    </source>
</evidence>
<dbReference type="EC" id="2.3.2.8" evidence="5"/>
<proteinExistence type="inferred from homology"/>
<evidence type="ECO:0000313" key="8">
    <source>
        <dbReference type="EMBL" id="KAF2760622.1"/>
    </source>
</evidence>
<dbReference type="GeneID" id="54481586"/>
<evidence type="ECO:0000313" key="9">
    <source>
        <dbReference type="Proteomes" id="UP000799437"/>
    </source>
</evidence>
<comment type="function">
    <text evidence="5">Involved in the post-translational conjugation of arginine to the N-terminal aspartate or glutamate of a protein. This arginylation is required for degradation of the protein via the ubiquitin pathway.</text>
</comment>
<feature type="domain" description="N-end aminoacyl transferase N-terminal" evidence="6">
    <location>
        <begin position="22"/>
        <end position="100"/>
    </location>
</feature>
<keyword evidence="2 5" id="KW-0808">Transferase</keyword>
<dbReference type="GO" id="GO:0004057">
    <property type="term" value="F:arginyl-tRNA--protein transferase activity"/>
    <property type="evidence" value="ECO:0007669"/>
    <property type="project" value="UniProtKB-EC"/>
</dbReference>
<evidence type="ECO:0000259" key="6">
    <source>
        <dbReference type="Pfam" id="PF04376"/>
    </source>
</evidence>
<dbReference type="EMBL" id="ML996568">
    <property type="protein sequence ID" value="KAF2760622.1"/>
    <property type="molecule type" value="Genomic_DNA"/>
</dbReference>
<keyword evidence="9" id="KW-1185">Reference proteome</keyword>
<dbReference type="OrthoDB" id="74183at2759"/>
<organism evidence="8 9">
    <name type="scientific">Pseudovirgaria hyperparasitica</name>
    <dbReference type="NCBI Taxonomy" id="470096"/>
    <lineage>
        <taxon>Eukaryota</taxon>
        <taxon>Fungi</taxon>
        <taxon>Dikarya</taxon>
        <taxon>Ascomycota</taxon>
        <taxon>Pezizomycotina</taxon>
        <taxon>Dothideomycetes</taxon>
        <taxon>Dothideomycetes incertae sedis</taxon>
        <taxon>Acrospermales</taxon>
        <taxon>Acrospermaceae</taxon>
        <taxon>Pseudovirgaria</taxon>
    </lineage>
</organism>
<keyword evidence="4 5" id="KW-0012">Acyltransferase</keyword>
<dbReference type="InterPro" id="IPR007471">
    <property type="entry name" value="N-end_Aminoacyl_Trfase_N"/>
</dbReference>
<dbReference type="Proteomes" id="UP000799437">
    <property type="component" value="Unassembled WGS sequence"/>
</dbReference>
<evidence type="ECO:0000256" key="2">
    <source>
        <dbReference type="ARBA" id="ARBA00022679"/>
    </source>
</evidence>
<protein>
    <recommendedName>
        <fullName evidence="5">Arginyl-tRNA--protein transferase 1</fullName>
        <shortName evidence="5">Arginyltransferase 1</shortName>
        <shortName evidence="5">R-transferase 1</shortName>
        <ecNumber evidence="5">2.3.2.8</ecNumber>
    </recommendedName>
    <alternativeName>
        <fullName evidence="5">Arginine-tRNA--protein transferase 1</fullName>
    </alternativeName>
</protein>
<dbReference type="PANTHER" id="PTHR21367:SF1">
    <property type="entry name" value="ARGINYL-TRNA--PROTEIN TRANSFERASE 1"/>
    <property type="match status" value="1"/>
</dbReference>
<comment type="similarity">
    <text evidence="1 5">Belongs to the R-transferase family.</text>
</comment>
<dbReference type="PIRSF" id="PIRSF037207">
    <property type="entry name" value="ATE1_euk"/>
    <property type="match status" value="1"/>
</dbReference>
<evidence type="ECO:0000256" key="5">
    <source>
        <dbReference type="PIRNR" id="PIRNR037207"/>
    </source>
</evidence>
<dbReference type="AlphaFoldDB" id="A0A6A6WCR0"/>